<reference evidence="1" key="1">
    <citation type="journal article" date="2014" name="Front. Microbiol.">
        <title>High frequency of phylogenetically diverse reductive dehalogenase-homologous genes in deep subseafloor sedimentary metagenomes.</title>
        <authorList>
            <person name="Kawai M."/>
            <person name="Futagami T."/>
            <person name="Toyoda A."/>
            <person name="Takaki Y."/>
            <person name="Nishi S."/>
            <person name="Hori S."/>
            <person name="Arai W."/>
            <person name="Tsubouchi T."/>
            <person name="Morono Y."/>
            <person name="Uchiyama I."/>
            <person name="Ito T."/>
            <person name="Fujiyama A."/>
            <person name="Inagaki F."/>
            <person name="Takami H."/>
        </authorList>
    </citation>
    <scope>NUCLEOTIDE SEQUENCE</scope>
    <source>
        <strain evidence="1">Expedition CK06-06</strain>
    </source>
</reference>
<proteinExistence type="predicted"/>
<comment type="caution">
    <text evidence="1">The sequence shown here is derived from an EMBL/GenBank/DDBJ whole genome shotgun (WGS) entry which is preliminary data.</text>
</comment>
<sequence length="65" mass="7442">VTDVYGAGGTWALCPIEIFKAAAWHDFIDENDDHLVSFYCDGNTLRWANSMAPTNFHRLIGVRRW</sequence>
<dbReference type="AlphaFoldDB" id="X1NEN0"/>
<gene>
    <name evidence="1" type="ORF">S06H3_31916</name>
</gene>
<protein>
    <submittedName>
        <fullName evidence="1">Uncharacterized protein</fullName>
    </submittedName>
</protein>
<evidence type="ECO:0000313" key="1">
    <source>
        <dbReference type="EMBL" id="GAI25270.1"/>
    </source>
</evidence>
<feature type="non-terminal residue" evidence="1">
    <location>
        <position position="1"/>
    </location>
</feature>
<dbReference type="EMBL" id="BARV01018931">
    <property type="protein sequence ID" value="GAI25270.1"/>
    <property type="molecule type" value="Genomic_DNA"/>
</dbReference>
<organism evidence="1">
    <name type="scientific">marine sediment metagenome</name>
    <dbReference type="NCBI Taxonomy" id="412755"/>
    <lineage>
        <taxon>unclassified sequences</taxon>
        <taxon>metagenomes</taxon>
        <taxon>ecological metagenomes</taxon>
    </lineage>
</organism>
<name>X1NEN0_9ZZZZ</name>
<accession>X1NEN0</accession>